<comment type="caution">
    <text evidence="2">The sequence shown here is derived from an EMBL/GenBank/DDBJ whole genome shotgun (WGS) entry which is preliminary data.</text>
</comment>
<gene>
    <name evidence="2" type="ORF">AC578_4597</name>
</gene>
<evidence type="ECO:0000313" key="3">
    <source>
        <dbReference type="Proteomes" id="UP000070133"/>
    </source>
</evidence>
<feature type="compositionally biased region" description="Polar residues" evidence="1">
    <location>
        <begin position="195"/>
        <end position="227"/>
    </location>
</feature>
<evidence type="ECO:0000256" key="1">
    <source>
        <dbReference type="SAM" id="MobiDB-lite"/>
    </source>
</evidence>
<dbReference type="EMBL" id="LFZN01000140">
    <property type="protein sequence ID" value="KXS97530.1"/>
    <property type="molecule type" value="Genomic_DNA"/>
</dbReference>
<evidence type="ECO:0000313" key="2">
    <source>
        <dbReference type="EMBL" id="KXS97530.1"/>
    </source>
</evidence>
<reference evidence="2 3" key="1">
    <citation type="submission" date="2015-07" db="EMBL/GenBank/DDBJ databases">
        <title>Comparative genomics of the Sigatoka disease complex on banana suggests a link between parallel evolutionary changes in Pseudocercospora fijiensis and Pseudocercospora eumusae and increased virulence on the banana host.</title>
        <authorList>
            <person name="Chang T.-C."/>
            <person name="Salvucci A."/>
            <person name="Crous P.W."/>
            <person name="Stergiopoulos I."/>
        </authorList>
    </citation>
    <scope>NUCLEOTIDE SEQUENCE [LARGE SCALE GENOMIC DNA]</scope>
    <source>
        <strain evidence="2 3">CBS 114824</strain>
    </source>
</reference>
<proteinExistence type="predicted"/>
<dbReference type="Proteomes" id="UP000070133">
    <property type="component" value="Unassembled WGS sequence"/>
</dbReference>
<name>A0A139H4Y2_9PEZI</name>
<organism evidence="2 3">
    <name type="scientific">Pseudocercospora eumusae</name>
    <dbReference type="NCBI Taxonomy" id="321146"/>
    <lineage>
        <taxon>Eukaryota</taxon>
        <taxon>Fungi</taxon>
        <taxon>Dikarya</taxon>
        <taxon>Ascomycota</taxon>
        <taxon>Pezizomycotina</taxon>
        <taxon>Dothideomycetes</taxon>
        <taxon>Dothideomycetidae</taxon>
        <taxon>Mycosphaerellales</taxon>
        <taxon>Mycosphaerellaceae</taxon>
        <taxon>Pseudocercospora</taxon>
    </lineage>
</organism>
<feature type="region of interest" description="Disordered" evidence="1">
    <location>
        <begin position="141"/>
        <end position="164"/>
    </location>
</feature>
<feature type="region of interest" description="Disordered" evidence="1">
    <location>
        <begin position="194"/>
        <end position="242"/>
    </location>
</feature>
<feature type="compositionally biased region" description="Basic and acidic residues" evidence="1">
    <location>
        <begin position="66"/>
        <end position="87"/>
    </location>
</feature>
<accession>A0A139H4Y2</accession>
<feature type="compositionally biased region" description="Polar residues" evidence="1">
    <location>
        <begin position="1"/>
        <end position="11"/>
    </location>
</feature>
<dbReference type="OrthoDB" id="10486742at2759"/>
<keyword evidence="3" id="KW-1185">Reference proteome</keyword>
<feature type="region of interest" description="Disordered" evidence="1">
    <location>
        <begin position="1"/>
        <end position="87"/>
    </location>
</feature>
<feature type="compositionally biased region" description="Basic and acidic residues" evidence="1">
    <location>
        <begin position="28"/>
        <end position="51"/>
    </location>
</feature>
<protein>
    <submittedName>
        <fullName evidence="2">Uncharacterized protein</fullName>
    </submittedName>
</protein>
<sequence>MSTSSDSGDSNRAQRRPRNYTRTQQFPHELRESGYGEQALRVRRDGTERKSTSGLPMHGPDSVLENARRLDRTERRDSERRYHTGSERRLRAADALYRPGAEFQERYFGGDGNRELTTSYIHEGYDYGALGDIYTVVGRPAPPQARRQMPYAPDSNGTYDTRAPDAGTAFRRVDAGAQEQQYRDTRSFDADVDLSMSSEQRGPSRQSSGFEGSSASGLRQTSASDYTGATYHRRSRRDSRTETYVSRDAWYCYHRSQDPERRE</sequence>
<dbReference type="AlphaFoldDB" id="A0A139H4Y2"/>
<feature type="compositionally biased region" description="Low complexity" evidence="1">
    <location>
        <begin position="144"/>
        <end position="153"/>
    </location>
</feature>